<dbReference type="InterPro" id="IPR052041">
    <property type="entry name" value="Nucleic_acid_metab_PIN/TRAM"/>
</dbReference>
<dbReference type="PROSITE" id="PS50084">
    <property type="entry name" value="KH_TYPE_1"/>
    <property type="match status" value="1"/>
</dbReference>
<dbReference type="OrthoDB" id="7146at2157"/>
<feature type="region of interest" description="Disordered" evidence="3">
    <location>
        <begin position="530"/>
        <end position="552"/>
    </location>
</feature>
<dbReference type="NCBIfam" id="NF010335">
    <property type="entry name" value="PRK13764.1"/>
    <property type="match status" value="1"/>
</dbReference>
<evidence type="ECO:0000259" key="4">
    <source>
        <dbReference type="SMART" id="SM00670"/>
    </source>
</evidence>
<dbReference type="CDD" id="cd09878">
    <property type="entry name" value="PIN_VapC_VirB11L-ATPase-like"/>
    <property type="match status" value="1"/>
</dbReference>
<dbReference type="InterPro" id="IPR001482">
    <property type="entry name" value="T2SS/T4SS_dom"/>
</dbReference>
<dbReference type="Gene3D" id="3.40.50.300">
    <property type="entry name" value="P-loop containing nucleotide triphosphate hydrolases"/>
    <property type="match status" value="1"/>
</dbReference>
<dbReference type="SUPFAM" id="SSF88723">
    <property type="entry name" value="PIN domain-like"/>
    <property type="match status" value="1"/>
</dbReference>
<proteinExistence type="inferred from homology"/>
<dbReference type="RefSeq" id="WP_048204349.1">
    <property type="nucleotide sequence ID" value="NZ_CP009518.1"/>
</dbReference>
<dbReference type="InterPro" id="IPR027417">
    <property type="entry name" value="P-loop_NTPase"/>
</dbReference>
<dbReference type="Proteomes" id="UP000033048">
    <property type="component" value="Chromosome"/>
</dbReference>
<reference evidence="5 6" key="1">
    <citation type="submission" date="2014-07" db="EMBL/GenBank/DDBJ databases">
        <title>Methanogenic archaea and the global carbon cycle.</title>
        <authorList>
            <person name="Henriksen J.R."/>
            <person name="Luke J."/>
            <person name="Reinhart S."/>
            <person name="Benedict M.N."/>
            <person name="Youngblut N.D."/>
            <person name="Metcalf M.E."/>
            <person name="Whitaker R.J."/>
            <person name="Metcalf W.W."/>
        </authorList>
    </citation>
    <scope>NUCLEOTIDE SEQUENCE [LARGE SCALE GENOMIC DNA]</scope>
    <source>
        <strain evidence="5 6">MM1</strain>
    </source>
</reference>
<dbReference type="Gene3D" id="3.30.300.20">
    <property type="match status" value="1"/>
</dbReference>
<organism evidence="5 6">
    <name type="scientific">Methanococcoides methylutens MM1</name>
    <dbReference type="NCBI Taxonomy" id="1434104"/>
    <lineage>
        <taxon>Archaea</taxon>
        <taxon>Methanobacteriati</taxon>
        <taxon>Methanobacteriota</taxon>
        <taxon>Stenosarchaea group</taxon>
        <taxon>Methanomicrobia</taxon>
        <taxon>Methanosarcinales</taxon>
        <taxon>Methanosarcinaceae</taxon>
        <taxon>Methanococcoides</taxon>
    </lineage>
</organism>
<dbReference type="GeneID" id="24892513"/>
<comment type="similarity">
    <text evidence="1">In the N-terminal section; belongs to the PINc/VapC protein family.</text>
</comment>
<dbReference type="InterPro" id="IPR009019">
    <property type="entry name" value="KH_sf_prok-type"/>
</dbReference>
<protein>
    <recommendedName>
        <fullName evidence="4">PIN domain-containing protein</fullName>
    </recommendedName>
</protein>
<evidence type="ECO:0000313" key="6">
    <source>
        <dbReference type="Proteomes" id="UP000033048"/>
    </source>
</evidence>
<dbReference type="SMART" id="SM00670">
    <property type="entry name" value="PINc"/>
    <property type="match status" value="1"/>
</dbReference>
<dbReference type="InterPro" id="IPR015946">
    <property type="entry name" value="KH_dom-like_a/b"/>
</dbReference>
<dbReference type="Gene3D" id="3.40.50.1010">
    <property type="entry name" value="5'-nuclease"/>
    <property type="match status" value="1"/>
</dbReference>
<dbReference type="PATRIC" id="fig|1434104.5.peg.46"/>
<dbReference type="EMBL" id="CP009518">
    <property type="protein sequence ID" value="AKB84098.1"/>
    <property type="molecule type" value="Genomic_DNA"/>
</dbReference>
<dbReference type="PANTHER" id="PTHR11603">
    <property type="entry name" value="AAA FAMILY ATPASE"/>
    <property type="match status" value="1"/>
</dbReference>
<sequence length="622" mass="68620">MEEKEITRLVPDTSVIIDGLVSEMIAEGGYEGVSIIIPEAMVAELESQANRGLEIGNKGLDELKQLQEMAKEGLIDISFIGERPTIEERKYAREGAVDAIIRSCAEEAGATFVTGDRVQYDVAVAKGMDVEYLPPRKAEFITLHIEDFFTDDTMSVHLKNKVVPMGKRGSIRNVEFVEIRDTPSTSGELKEITRELLERARADPESFIEMSLNGATVLQIRDMRIAISNPPFSDDVEITAVRPVASVKLDEYRLGDKLKERILGQRGILVSGPPGAGKSTFGAGVATFLHEHDYVVKTMESPRDLQVPREITQYAPLEGSMEKTADVLLLVRPDYTIYDEVRKTRDFEIFADMRLAGVGMIGVVHANRAIDAVQRLIGRVELGVIPQVVDTVIFIDKGEVAQVQTLEFTVKVPSGMMEDDLARPVIVVSDFETSTPEFEIYTFGEQVVVMPISTSGGGRKPVWSLAENEIRDVVQRYTSGPVEVEMVSDTSAVVKVFEKEISKVIGKSGAVIDEIERIVGVHIDVRELKEQGRTTKGKSKGGDRNRFSGSSYRPTIEHTKKHVILNVPEIASQDVEIYAGDDYLFTATVGRHGDVKVRSNSAIAHSIMDAVDDGEPILVKVL</sequence>
<keyword evidence="2" id="KW-0694">RNA-binding</keyword>
<dbReference type="AlphaFoldDB" id="A0A0E3SQ38"/>
<evidence type="ECO:0000256" key="1">
    <source>
        <dbReference type="ARBA" id="ARBA00046345"/>
    </source>
</evidence>
<dbReference type="SUPFAM" id="SSF52540">
    <property type="entry name" value="P-loop containing nucleoside triphosphate hydrolases"/>
    <property type="match status" value="1"/>
</dbReference>
<dbReference type="InterPro" id="IPR002716">
    <property type="entry name" value="PIN_dom"/>
</dbReference>
<accession>A0A0E3SQ38</accession>
<dbReference type="InterPro" id="IPR029060">
    <property type="entry name" value="PIN-like_dom_sf"/>
</dbReference>
<dbReference type="GO" id="GO:0003723">
    <property type="term" value="F:RNA binding"/>
    <property type="evidence" value="ECO:0007669"/>
    <property type="project" value="UniProtKB-UniRule"/>
</dbReference>
<dbReference type="Pfam" id="PF00437">
    <property type="entry name" value="T2SSE"/>
    <property type="match status" value="1"/>
</dbReference>
<keyword evidence="6" id="KW-1185">Reference proteome</keyword>
<dbReference type="SUPFAM" id="SSF54814">
    <property type="entry name" value="Prokaryotic type KH domain (KH-domain type II)"/>
    <property type="match status" value="1"/>
</dbReference>
<dbReference type="STRING" id="1434104.MCMEM_0045"/>
<dbReference type="Pfam" id="PF01850">
    <property type="entry name" value="PIN"/>
    <property type="match status" value="1"/>
</dbReference>
<evidence type="ECO:0000313" key="5">
    <source>
        <dbReference type="EMBL" id="AKB84098.1"/>
    </source>
</evidence>
<evidence type="ECO:0000256" key="3">
    <source>
        <dbReference type="SAM" id="MobiDB-lite"/>
    </source>
</evidence>
<dbReference type="KEGG" id="mmet:MCMEM_0045"/>
<evidence type="ECO:0000256" key="2">
    <source>
        <dbReference type="PROSITE-ProRule" id="PRU00117"/>
    </source>
</evidence>
<feature type="domain" description="PIN" evidence="4">
    <location>
        <begin position="7"/>
        <end position="121"/>
    </location>
</feature>
<dbReference type="PANTHER" id="PTHR11603:SF147">
    <property type="entry name" value="MEMBRANE PROTEIN"/>
    <property type="match status" value="1"/>
</dbReference>
<gene>
    <name evidence="5" type="ORF">MCMEM_0045</name>
</gene>
<dbReference type="HOGENOM" id="CLU_023387_0_0_2"/>
<name>A0A0E3SQ38_METMT</name>